<feature type="chain" id="PRO_5045700132" evidence="5">
    <location>
        <begin position="28"/>
        <end position="334"/>
    </location>
</feature>
<feature type="domain" description="MucB/RseB C-terminal" evidence="7">
    <location>
        <begin position="233"/>
        <end position="325"/>
    </location>
</feature>
<feature type="domain" description="MucB/RseB N-terminal" evidence="6">
    <location>
        <begin position="35"/>
        <end position="210"/>
    </location>
</feature>
<dbReference type="Pfam" id="PF03888">
    <property type="entry name" value="MucB_RseB"/>
    <property type="match status" value="1"/>
</dbReference>
<protein>
    <submittedName>
        <fullName evidence="8">MucB/RseB C-terminal domain-containing protein</fullName>
    </submittedName>
</protein>
<keyword evidence="9" id="KW-1185">Reference proteome</keyword>
<proteinExistence type="inferred from homology"/>
<dbReference type="InterPro" id="IPR038484">
    <property type="entry name" value="MucB/RseB_C_sf"/>
</dbReference>
<dbReference type="InterPro" id="IPR033434">
    <property type="entry name" value="MucB/RseB_N"/>
</dbReference>
<dbReference type="InterPro" id="IPR033436">
    <property type="entry name" value="MucB/RseB_C"/>
</dbReference>
<evidence type="ECO:0000313" key="9">
    <source>
        <dbReference type="Proteomes" id="UP000831607"/>
    </source>
</evidence>
<reference evidence="8 9" key="1">
    <citation type="submission" date="2020-11" db="EMBL/GenBank/DDBJ databases">
        <title>Algicoccus daihaiensis sp.nov., isolated from Daihai Lake in Inner Mongolia.</title>
        <authorList>
            <person name="Kai J."/>
        </authorList>
    </citation>
    <scope>NUCLEOTIDE SEQUENCE [LARGE SCALE GENOMIC DNA]</scope>
    <source>
        <strain evidence="9">f23</strain>
    </source>
</reference>
<dbReference type="Pfam" id="PF17188">
    <property type="entry name" value="MucB_RseB_C"/>
    <property type="match status" value="1"/>
</dbReference>
<evidence type="ECO:0000256" key="5">
    <source>
        <dbReference type="SAM" id="SignalP"/>
    </source>
</evidence>
<comment type="similarity">
    <text evidence="2">Belongs to the RseB family.</text>
</comment>
<dbReference type="InterPro" id="IPR005588">
    <property type="entry name" value="MucB_RseB"/>
</dbReference>
<dbReference type="Proteomes" id="UP000831607">
    <property type="component" value="Chromosome"/>
</dbReference>
<organism evidence="8 9">
    <name type="scientific">Orrella daihaiensis</name>
    <dbReference type="NCBI Taxonomy" id="2782176"/>
    <lineage>
        <taxon>Bacteria</taxon>
        <taxon>Pseudomonadati</taxon>
        <taxon>Pseudomonadota</taxon>
        <taxon>Betaproteobacteria</taxon>
        <taxon>Burkholderiales</taxon>
        <taxon>Alcaligenaceae</taxon>
        <taxon>Orrella</taxon>
    </lineage>
</organism>
<dbReference type="CDD" id="cd16327">
    <property type="entry name" value="RseB"/>
    <property type="match status" value="1"/>
</dbReference>
<gene>
    <name evidence="8" type="ORF">DHf2319_08880</name>
</gene>
<dbReference type="PANTHER" id="PTHR38782">
    <property type="match status" value="1"/>
</dbReference>
<evidence type="ECO:0000259" key="7">
    <source>
        <dbReference type="Pfam" id="PF17188"/>
    </source>
</evidence>
<dbReference type="Gene3D" id="2.50.20.10">
    <property type="entry name" value="Lipoprotein localisation LolA/LolB/LppX"/>
    <property type="match status" value="1"/>
</dbReference>
<feature type="signal peptide" evidence="5">
    <location>
        <begin position="1"/>
        <end position="27"/>
    </location>
</feature>
<keyword evidence="4" id="KW-0574">Periplasm</keyword>
<evidence type="ECO:0000256" key="4">
    <source>
        <dbReference type="ARBA" id="ARBA00022764"/>
    </source>
</evidence>
<evidence type="ECO:0000256" key="3">
    <source>
        <dbReference type="ARBA" id="ARBA00022729"/>
    </source>
</evidence>
<dbReference type="PANTHER" id="PTHR38782:SF1">
    <property type="entry name" value="SIGMA-E FACTOR REGULATORY PROTEIN RSEB"/>
    <property type="match status" value="1"/>
</dbReference>
<name>A0ABY4AHC6_9BURK</name>
<evidence type="ECO:0000256" key="1">
    <source>
        <dbReference type="ARBA" id="ARBA00004418"/>
    </source>
</evidence>
<dbReference type="Gene3D" id="3.30.200.100">
    <property type="entry name" value="MucB/RseB, C-terminal domain"/>
    <property type="match status" value="1"/>
</dbReference>
<evidence type="ECO:0000256" key="2">
    <source>
        <dbReference type="ARBA" id="ARBA00008150"/>
    </source>
</evidence>
<sequence>MLRLVRFLSGLSLAMLVGFAWPTLALAQQSGVVLDAPDLLQRVQQAAKTQNYQGIFAHQRNGEMRSFRVTHRYADGQEFERLEVLSDSPREYLRHNDRVQCLIPDQKLIVSEQQRQERFPALLMGSVSDLSQYYDFVLQPRKARVAGRQCHRISIVPKDNHRSRYELCVDAQTGLLLEALMYDEQGAVREHIAFTQLEVGKPIEQAALTPGWTTDGWRVVEPSNNNIDLKAMGWFYREPPGYRSVVQVERQFRDGRRVSHLILTDGLATISIFIEPYQQNLSHHQMSGASRSGAVNLFGKRHQDFWVMVAGEAPALTVRQLAQSIIRTGALHTR</sequence>
<evidence type="ECO:0000259" key="6">
    <source>
        <dbReference type="Pfam" id="PF03888"/>
    </source>
</evidence>
<evidence type="ECO:0000313" key="8">
    <source>
        <dbReference type="EMBL" id="UOD49584.1"/>
    </source>
</evidence>
<dbReference type="EMBL" id="CP063982">
    <property type="protein sequence ID" value="UOD49584.1"/>
    <property type="molecule type" value="Genomic_DNA"/>
</dbReference>
<keyword evidence="3 5" id="KW-0732">Signal</keyword>
<comment type="subcellular location">
    <subcellularLocation>
        <location evidence="1">Periplasm</location>
    </subcellularLocation>
</comment>
<dbReference type="RefSeq" id="WP_243477812.1">
    <property type="nucleotide sequence ID" value="NZ_CP063982.1"/>
</dbReference>
<dbReference type="PIRSF" id="PIRSF005427">
    <property type="entry name" value="RseB"/>
    <property type="match status" value="1"/>
</dbReference>
<accession>A0ABY4AHC6</accession>